<reference evidence="2" key="1">
    <citation type="submission" date="2012-08" db="EMBL/GenBank/DDBJ databases">
        <title>The Genome Sequence of Wuchereria bancrofti.</title>
        <authorList>
            <person name="Nutman T.B."/>
            <person name="Fink D.L."/>
            <person name="Russ C."/>
            <person name="Young S."/>
            <person name="Zeng Q."/>
            <person name="Koehrsen M."/>
            <person name="Alvarado L."/>
            <person name="Berlin A."/>
            <person name="Chapman S.B."/>
            <person name="Chen Z."/>
            <person name="Freedman E."/>
            <person name="Gellesch M."/>
            <person name="Goldberg J."/>
            <person name="Griggs A."/>
            <person name="Gujja S."/>
            <person name="Heilman E.R."/>
            <person name="Heiman D."/>
            <person name="Hepburn T."/>
            <person name="Howarth C."/>
            <person name="Jen D."/>
            <person name="Larson L."/>
            <person name="Lewis B."/>
            <person name="Mehta T."/>
            <person name="Park D."/>
            <person name="Pearson M."/>
            <person name="Roberts A."/>
            <person name="Saif S."/>
            <person name="Shea T."/>
            <person name="Shenoy N."/>
            <person name="Sisk P."/>
            <person name="Stolte C."/>
            <person name="Sykes S."/>
            <person name="Walk T."/>
            <person name="White J."/>
            <person name="Yandava C."/>
            <person name="Haas B."/>
            <person name="Henn M.R."/>
            <person name="Nusbaum C."/>
            <person name="Birren B."/>
        </authorList>
    </citation>
    <scope>NUCLEOTIDE SEQUENCE [LARGE SCALE GENOMIC DNA]</scope>
    <source>
        <strain evidence="2">NA</strain>
    </source>
</reference>
<name>J9A7G8_WUCBA</name>
<evidence type="ECO:0000313" key="2">
    <source>
        <dbReference type="Proteomes" id="UP000004810"/>
    </source>
</evidence>
<dbReference type="Proteomes" id="UP000004810">
    <property type="component" value="Unassembled WGS sequence"/>
</dbReference>
<dbReference type="AlphaFoldDB" id="J9A7G8"/>
<evidence type="ECO:0000313" key="1">
    <source>
        <dbReference type="EMBL" id="EJW69865.1"/>
    </source>
</evidence>
<accession>J9A7G8</accession>
<protein>
    <submittedName>
        <fullName evidence="1">Uncharacterized protein</fullName>
    </submittedName>
</protein>
<feature type="non-terminal residue" evidence="1">
    <location>
        <position position="55"/>
    </location>
</feature>
<sequence>MTETPTVTSVIHLDDTQNSISKTTESVIVENSDRKQQKWIATLLNLFRKNKMNTF</sequence>
<comment type="caution">
    <text evidence="1">The sequence shown here is derived from an EMBL/GenBank/DDBJ whole genome shotgun (WGS) entry which is preliminary data.</text>
</comment>
<organism evidence="1 2">
    <name type="scientific">Wuchereria bancrofti</name>
    <dbReference type="NCBI Taxonomy" id="6293"/>
    <lineage>
        <taxon>Eukaryota</taxon>
        <taxon>Metazoa</taxon>
        <taxon>Ecdysozoa</taxon>
        <taxon>Nematoda</taxon>
        <taxon>Chromadorea</taxon>
        <taxon>Rhabditida</taxon>
        <taxon>Spirurina</taxon>
        <taxon>Spiruromorpha</taxon>
        <taxon>Filarioidea</taxon>
        <taxon>Onchocercidae</taxon>
        <taxon>Wuchereria</taxon>
    </lineage>
</organism>
<gene>
    <name evidence="1" type="ORF">WUBG_19228</name>
</gene>
<proteinExistence type="predicted"/>
<dbReference type="EMBL" id="ADBV01025148">
    <property type="protein sequence ID" value="EJW69865.1"/>
    <property type="molecule type" value="Genomic_DNA"/>
</dbReference>